<reference evidence="1" key="1">
    <citation type="submission" date="2020-12" db="EMBL/GenBank/DDBJ databases">
        <authorList>
            <person name="Huq M.A."/>
        </authorList>
    </citation>
    <scope>NUCLEOTIDE SEQUENCE</scope>
    <source>
        <strain evidence="1">MAHUQ-46</strain>
    </source>
</reference>
<dbReference type="EMBL" id="JAELUP010000117">
    <property type="protein sequence ID" value="MBJ6364222.1"/>
    <property type="molecule type" value="Genomic_DNA"/>
</dbReference>
<name>A0A934JBW3_9BACL</name>
<dbReference type="Proteomes" id="UP000640274">
    <property type="component" value="Unassembled WGS sequence"/>
</dbReference>
<dbReference type="RefSeq" id="WP_199021818.1">
    <property type="nucleotide sequence ID" value="NZ_JAELUP010000117.1"/>
</dbReference>
<organism evidence="1 2">
    <name type="scientific">Paenibacillus roseus</name>
    <dbReference type="NCBI Taxonomy" id="2798579"/>
    <lineage>
        <taxon>Bacteria</taxon>
        <taxon>Bacillati</taxon>
        <taxon>Bacillota</taxon>
        <taxon>Bacilli</taxon>
        <taxon>Bacillales</taxon>
        <taxon>Paenibacillaceae</taxon>
        <taxon>Paenibacillus</taxon>
    </lineage>
</organism>
<proteinExistence type="predicted"/>
<evidence type="ECO:0000313" key="1">
    <source>
        <dbReference type="EMBL" id="MBJ6364222.1"/>
    </source>
</evidence>
<protein>
    <submittedName>
        <fullName evidence="1">Helix-turn-helix domain-containing protein</fullName>
    </submittedName>
</protein>
<sequence>MTAPQSDSSRIFLRFYTDAVRSGLIADLGADRLQTLLVIASYMDHTGRCYPTQWAIAEGLAVARETANRRVKALLSYRWRGEPLVTAEKQKRTDEQQWANVVYTVRTDAVVSIF</sequence>
<dbReference type="AlphaFoldDB" id="A0A934JBW3"/>
<accession>A0A934JBW3</accession>
<keyword evidence="2" id="KW-1185">Reference proteome</keyword>
<gene>
    <name evidence="1" type="ORF">JFN88_23680</name>
</gene>
<evidence type="ECO:0000313" key="2">
    <source>
        <dbReference type="Proteomes" id="UP000640274"/>
    </source>
</evidence>
<comment type="caution">
    <text evidence="1">The sequence shown here is derived from an EMBL/GenBank/DDBJ whole genome shotgun (WGS) entry which is preliminary data.</text>
</comment>